<dbReference type="AlphaFoldDB" id="A0A1X3D2N2"/>
<organism evidence="1 2">
    <name type="scientific">Neisseria dumasiana</name>
    <dbReference type="NCBI Taxonomy" id="1931275"/>
    <lineage>
        <taxon>Bacteria</taxon>
        <taxon>Pseudomonadati</taxon>
        <taxon>Pseudomonadota</taxon>
        <taxon>Betaproteobacteria</taxon>
        <taxon>Neisseriales</taxon>
        <taxon>Neisseriaceae</taxon>
        <taxon>Neisseria</taxon>
    </lineage>
</organism>
<gene>
    <name evidence="1" type="ORF">BV912_12795</name>
</gene>
<reference evidence="2" key="1">
    <citation type="submission" date="2017-01" db="EMBL/GenBank/DDBJ databases">
        <authorList>
            <person name="Mah S.A."/>
            <person name="Swanson W.J."/>
            <person name="Moy G.W."/>
            <person name="Vacquier V.D."/>
        </authorList>
    </citation>
    <scope>NUCLEOTIDE SEQUENCE [LARGE SCALE GENOMIC DNA]</scope>
    <source>
        <strain evidence="2">124861</strain>
    </source>
</reference>
<evidence type="ECO:0000313" key="1">
    <source>
        <dbReference type="EMBL" id="OSI13961.1"/>
    </source>
</evidence>
<dbReference type="EMBL" id="MTAB01000076">
    <property type="protein sequence ID" value="OSI13961.1"/>
    <property type="molecule type" value="Genomic_DNA"/>
</dbReference>
<evidence type="ECO:0000313" key="2">
    <source>
        <dbReference type="Proteomes" id="UP000193303"/>
    </source>
</evidence>
<dbReference type="RefSeq" id="WP_085360993.1">
    <property type="nucleotide sequence ID" value="NZ_MTAB01000076.1"/>
</dbReference>
<feature type="non-terminal residue" evidence="1">
    <location>
        <position position="1"/>
    </location>
</feature>
<protein>
    <submittedName>
        <fullName evidence="1">Uncharacterized protein</fullName>
    </submittedName>
</protein>
<dbReference type="Proteomes" id="UP000193303">
    <property type="component" value="Unassembled WGS sequence"/>
</dbReference>
<dbReference type="STRING" id="1931275.BV914_04585"/>
<accession>A0A1X3D2N2</accession>
<comment type="caution">
    <text evidence="1">The sequence shown here is derived from an EMBL/GenBank/DDBJ whole genome shotgun (WGS) entry which is preliminary data.</text>
</comment>
<name>A0A1X3D2N2_9NEIS</name>
<proteinExistence type="predicted"/>
<sequence>FKNFLIIIFLLVFTLACNQSEESAIRNSSSLQRENIKKRDHNKFTIDGLGNVKIGSKFTDNQELKKYTDVLDGCFEAKSNLHKNVSYMVQDDIVTNIGISESNVASPYGVKVGDYKIQVDNKHKGEKPEIVNNPYGEPGVNIVIYYWYSVGEKVLGIRYDVDNDIVTSISIGLKDSLLLMEGCA</sequence>